<keyword evidence="8" id="KW-0408">Iron</keyword>
<feature type="domain" description="TonB-dependent receptor-like beta-barrel" evidence="17">
    <location>
        <begin position="272"/>
        <end position="764"/>
    </location>
</feature>
<dbReference type="PANTHER" id="PTHR32552">
    <property type="entry name" value="FERRICHROME IRON RECEPTOR-RELATED"/>
    <property type="match status" value="1"/>
</dbReference>
<dbReference type="Pfam" id="PF07715">
    <property type="entry name" value="Plug"/>
    <property type="match status" value="1"/>
</dbReference>
<dbReference type="EMBL" id="CP136862">
    <property type="protein sequence ID" value="WOJ90216.1"/>
    <property type="molecule type" value="Genomic_DNA"/>
</dbReference>
<dbReference type="InterPro" id="IPR037066">
    <property type="entry name" value="Plug_dom_sf"/>
</dbReference>
<gene>
    <name evidence="19" type="ORF">RZS28_02620</name>
</gene>
<keyword evidence="11 14" id="KW-0472">Membrane</keyword>
<dbReference type="CDD" id="cd01347">
    <property type="entry name" value="ligand_gated_channel"/>
    <property type="match status" value="1"/>
</dbReference>
<feature type="domain" description="TonB-dependent receptor plug" evidence="18">
    <location>
        <begin position="101"/>
        <end position="199"/>
    </location>
</feature>
<dbReference type="PROSITE" id="PS01156">
    <property type="entry name" value="TONB_DEPENDENT_REC_2"/>
    <property type="match status" value="1"/>
</dbReference>
<dbReference type="Gene3D" id="2.40.170.20">
    <property type="entry name" value="TonB-dependent receptor, beta-barrel domain"/>
    <property type="match status" value="1"/>
</dbReference>
<dbReference type="NCBIfam" id="TIGR01783">
    <property type="entry name" value="TonB-siderophor"/>
    <property type="match status" value="1"/>
</dbReference>
<dbReference type="PANTHER" id="PTHR32552:SF83">
    <property type="entry name" value="BLR3904 PROTEIN"/>
    <property type="match status" value="1"/>
</dbReference>
<evidence type="ECO:0000256" key="10">
    <source>
        <dbReference type="ARBA" id="ARBA00023077"/>
    </source>
</evidence>
<evidence type="ECO:0000256" key="4">
    <source>
        <dbReference type="ARBA" id="ARBA00022452"/>
    </source>
</evidence>
<evidence type="ECO:0000256" key="11">
    <source>
        <dbReference type="ARBA" id="ARBA00023136"/>
    </source>
</evidence>
<comment type="similarity">
    <text evidence="2 14 16">Belongs to the TonB-dependent receptor family.</text>
</comment>
<name>A0ABZ0HTV4_9HYPH</name>
<evidence type="ECO:0000256" key="16">
    <source>
        <dbReference type="RuleBase" id="RU003357"/>
    </source>
</evidence>
<keyword evidence="7" id="KW-0732">Signal</keyword>
<dbReference type="InterPro" id="IPR012910">
    <property type="entry name" value="Plug_dom"/>
</dbReference>
<dbReference type="InterPro" id="IPR000531">
    <property type="entry name" value="Beta-barrel_TonB"/>
</dbReference>
<evidence type="ECO:0000256" key="14">
    <source>
        <dbReference type="PROSITE-ProRule" id="PRU01360"/>
    </source>
</evidence>
<dbReference type="InterPro" id="IPR010917">
    <property type="entry name" value="TonB_rcpt_CS"/>
</dbReference>
<evidence type="ECO:0000256" key="9">
    <source>
        <dbReference type="ARBA" id="ARBA00023065"/>
    </source>
</evidence>
<dbReference type="InterPro" id="IPR010105">
    <property type="entry name" value="TonB_sidphr_rcpt"/>
</dbReference>
<evidence type="ECO:0000256" key="7">
    <source>
        <dbReference type="ARBA" id="ARBA00022729"/>
    </source>
</evidence>
<reference evidence="19 20" key="1">
    <citation type="submission" date="2023-10" db="EMBL/GenBank/DDBJ databases">
        <title>Novel methanotroph of the genus Methylocapsa from a subarctic wetland.</title>
        <authorList>
            <person name="Belova S.E."/>
            <person name="Oshkin I.Y."/>
            <person name="Miroshnikov K."/>
            <person name="Dedysh S.N."/>
        </authorList>
    </citation>
    <scope>NUCLEOTIDE SEQUENCE [LARGE SCALE GENOMIC DNA]</scope>
    <source>
        <strain evidence="19 20">RX1</strain>
    </source>
</reference>
<keyword evidence="6 14" id="KW-0812">Transmembrane</keyword>
<evidence type="ECO:0000256" key="13">
    <source>
        <dbReference type="ARBA" id="ARBA00023237"/>
    </source>
</evidence>
<evidence type="ECO:0000256" key="12">
    <source>
        <dbReference type="ARBA" id="ARBA00023170"/>
    </source>
</evidence>
<keyword evidence="4 14" id="KW-1134">Transmembrane beta strand</keyword>
<keyword evidence="12 19" id="KW-0675">Receptor</keyword>
<dbReference type="Proteomes" id="UP001626536">
    <property type="component" value="Chromosome"/>
</dbReference>
<comment type="subcellular location">
    <subcellularLocation>
        <location evidence="1 14">Cell outer membrane</location>
        <topology evidence="1 14">Multi-pass membrane protein</topology>
    </subcellularLocation>
</comment>
<proteinExistence type="inferred from homology"/>
<accession>A0ABZ0HTV4</accession>
<keyword evidence="5" id="KW-0410">Iron transport</keyword>
<keyword evidence="10 16" id="KW-0798">TonB box</keyword>
<protein>
    <submittedName>
        <fullName evidence="19">TonB-dependent siderophore receptor</fullName>
    </submittedName>
</protein>
<evidence type="ECO:0000256" key="1">
    <source>
        <dbReference type="ARBA" id="ARBA00004571"/>
    </source>
</evidence>
<dbReference type="Pfam" id="PF00593">
    <property type="entry name" value="TonB_dep_Rec_b-barrel"/>
    <property type="match status" value="1"/>
</dbReference>
<evidence type="ECO:0000256" key="3">
    <source>
        <dbReference type="ARBA" id="ARBA00022448"/>
    </source>
</evidence>
<evidence type="ECO:0000256" key="8">
    <source>
        <dbReference type="ARBA" id="ARBA00023004"/>
    </source>
</evidence>
<evidence type="ECO:0000313" key="19">
    <source>
        <dbReference type="EMBL" id="WOJ90216.1"/>
    </source>
</evidence>
<evidence type="ECO:0000313" key="20">
    <source>
        <dbReference type="Proteomes" id="UP001626536"/>
    </source>
</evidence>
<evidence type="ECO:0000259" key="17">
    <source>
        <dbReference type="Pfam" id="PF00593"/>
    </source>
</evidence>
<dbReference type="InterPro" id="IPR036942">
    <property type="entry name" value="Beta-barrel_TonB_sf"/>
</dbReference>
<evidence type="ECO:0000256" key="15">
    <source>
        <dbReference type="PROSITE-ProRule" id="PRU10144"/>
    </source>
</evidence>
<dbReference type="SUPFAM" id="SSF56935">
    <property type="entry name" value="Porins"/>
    <property type="match status" value="1"/>
</dbReference>
<keyword evidence="3 14" id="KW-0813">Transport</keyword>
<keyword evidence="13 14" id="KW-0998">Cell outer membrane</keyword>
<evidence type="ECO:0000256" key="6">
    <source>
        <dbReference type="ARBA" id="ARBA00022692"/>
    </source>
</evidence>
<keyword evidence="20" id="KW-1185">Reference proteome</keyword>
<organism evidence="19 20">
    <name type="scientific">Methylocapsa polymorpha</name>
    <dbReference type="NCBI Taxonomy" id="3080828"/>
    <lineage>
        <taxon>Bacteria</taxon>
        <taxon>Pseudomonadati</taxon>
        <taxon>Pseudomonadota</taxon>
        <taxon>Alphaproteobacteria</taxon>
        <taxon>Hyphomicrobiales</taxon>
        <taxon>Beijerinckiaceae</taxon>
        <taxon>Methylocapsa</taxon>
    </lineage>
</organism>
<feature type="short sequence motif" description="TonB C-terminal box" evidence="15">
    <location>
        <begin position="778"/>
        <end position="795"/>
    </location>
</feature>
<sequence>MNFSTGYYAMSQEFIAELFGKRDVSDNSSSKFIRAKARAPMARAAIGLASVMLGDAALAQEASQDTSQVSLEQIDVAGQGEQQGSDYNPRTLGLTRIPTPILDTPQSITIVPQKLIQDQKDSTVVEALHNVPGVTFFGGEGGTQGDNINIHGYSARNDFYRDGVRDPGWYTRDTFSVQEVEVLKGPSSFLFGRGSTGGVVNLTSKLPVFTNFTTLEMSGYTAPGARVTADVNRTFGDTAARIILLGNDTNVADRNNIVTKRIGAAPSITMNMTPDTRVTLSYIYQKDDNIPDYGIPLLPGSYFGTPYGQPAPVPKNTYYGRLTPGFSDTEQVNAHIVTARIEHDINSQWQVTNVTRFSYIDRFVRIRGVQIGNQSVGTTPNIYNAPVGGVLLNPVPYLYPVGGLWVANTNDFQNHTQNSLLTNQSDLVGHFDTGLLQHTLLAGLELSQETREQYRTTLVPGSRVDVGFPNPYPVIPSTLPILSSDQYDIGRTIGIYASDQIKITKYFEILAGARYDLFKIWQTYGNVLTGTKDLVSQINSATPYNMNANTDFLSWRAGGVFHPIENASLYFIYGTSFDPSSEFLTLAGGQQNLEPTTNQNYEFGGKIDLLDSRLSLTGALFEVIQNNAIETINSAAGLYAQIGKTRVKGGEVGIAGKVTEAWSIFGGYTYMDSRVLSSALNNTTGLFISTPGNQLANVPRNTFALTNTYAITPALTLGASAYYIGARYTTAADIGRVPGYWRFDLLGVYRIDDNFSLQANIYNIADTKNFETISGYGSATPGPGRSAVLTAKVTF</sequence>
<keyword evidence="9" id="KW-0406">Ion transport</keyword>
<dbReference type="PROSITE" id="PS52016">
    <property type="entry name" value="TONB_DEPENDENT_REC_3"/>
    <property type="match status" value="1"/>
</dbReference>
<dbReference type="RefSeq" id="WP_407339663.1">
    <property type="nucleotide sequence ID" value="NZ_CP136862.1"/>
</dbReference>
<evidence type="ECO:0000256" key="5">
    <source>
        <dbReference type="ARBA" id="ARBA00022496"/>
    </source>
</evidence>
<dbReference type="InterPro" id="IPR039426">
    <property type="entry name" value="TonB-dep_rcpt-like"/>
</dbReference>
<dbReference type="Gene3D" id="2.170.130.10">
    <property type="entry name" value="TonB-dependent receptor, plug domain"/>
    <property type="match status" value="1"/>
</dbReference>
<evidence type="ECO:0000256" key="2">
    <source>
        <dbReference type="ARBA" id="ARBA00009810"/>
    </source>
</evidence>
<evidence type="ECO:0000259" key="18">
    <source>
        <dbReference type="Pfam" id="PF07715"/>
    </source>
</evidence>